<dbReference type="EMBL" id="CAXAMN010000716">
    <property type="protein sequence ID" value="CAK8990286.1"/>
    <property type="molecule type" value="Genomic_DNA"/>
</dbReference>
<feature type="compositionally biased region" description="Pro residues" evidence="1">
    <location>
        <begin position="120"/>
        <end position="129"/>
    </location>
</feature>
<gene>
    <name evidence="2" type="ORF">CCMP2556_LOCUS2000</name>
</gene>
<feature type="compositionally biased region" description="Polar residues" evidence="1">
    <location>
        <begin position="99"/>
        <end position="113"/>
    </location>
</feature>
<protein>
    <submittedName>
        <fullName evidence="2">Uncharacterized protein</fullName>
    </submittedName>
</protein>
<feature type="region of interest" description="Disordered" evidence="1">
    <location>
        <begin position="207"/>
        <end position="228"/>
    </location>
</feature>
<sequence>ASHKRSRAMDSEETSTVTMQHWRRLMLRVLMLVNQAMQHLVSGRLNMTGFKGYRLQQMACDLPLLETSELEDLMQLCQEQIQSRQMDELDGFSIISGQTLRSNASSETPTHSPGKSKPPTRMPASPPKPCSAQTEIFENPPYCQCRLATVRLITYKSGRNYLRHFWRCPKWQNPMTRCRDDRVPPMPTSPDYSIRLKRLDCGKLLEKVSKTGPKATSSKEPIPSESEQELWEQFQAFQRLRRGSQGSK</sequence>
<reference evidence="2 3" key="1">
    <citation type="submission" date="2024-02" db="EMBL/GenBank/DDBJ databases">
        <authorList>
            <person name="Chen Y."/>
            <person name="Shah S."/>
            <person name="Dougan E. K."/>
            <person name="Thang M."/>
            <person name="Chan C."/>
        </authorList>
    </citation>
    <scope>NUCLEOTIDE SEQUENCE [LARGE SCALE GENOMIC DNA]</scope>
</reference>
<feature type="non-terminal residue" evidence="2">
    <location>
        <position position="1"/>
    </location>
</feature>
<feature type="region of interest" description="Disordered" evidence="1">
    <location>
        <begin position="99"/>
        <end position="133"/>
    </location>
</feature>
<dbReference type="Proteomes" id="UP001642484">
    <property type="component" value="Unassembled WGS sequence"/>
</dbReference>
<evidence type="ECO:0000256" key="1">
    <source>
        <dbReference type="SAM" id="MobiDB-lite"/>
    </source>
</evidence>
<comment type="caution">
    <text evidence="2">The sequence shown here is derived from an EMBL/GenBank/DDBJ whole genome shotgun (WGS) entry which is preliminary data.</text>
</comment>
<name>A0ABP0HJ89_9DINO</name>
<accession>A0ABP0HJ89</accession>
<evidence type="ECO:0000313" key="2">
    <source>
        <dbReference type="EMBL" id="CAK8990286.1"/>
    </source>
</evidence>
<organism evidence="2 3">
    <name type="scientific">Durusdinium trenchii</name>
    <dbReference type="NCBI Taxonomy" id="1381693"/>
    <lineage>
        <taxon>Eukaryota</taxon>
        <taxon>Sar</taxon>
        <taxon>Alveolata</taxon>
        <taxon>Dinophyceae</taxon>
        <taxon>Suessiales</taxon>
        <taxon>Symbiodiniaceae</taxon>
        <taxon>Durusdinium</taxon>
    </lineage>
</organism>
<proteinExistence type="predicted"/>
<evidence type="ECO:0000313" key="3">
    <source>
        <dbReference type="Proteomes" id="UP001642484"/>
    </source>
</evidence>
<keyword evidence="3" id="KW-1185">Reference proteome</keyword>